<organism evidence="1">
    <name type="scientific">marine sediment metagenome</name>
    <dbReference type="NCBI Taxonomy" id="412755"/>
    <lineage>
        <taxon>unclassified sequences</taxon>
        <taxon>metagenomes</taxon>
        <taxon>ecological metagenomes</taxon>
    </lineage>
</organism>
<name>A0A0F9MDX0_9ZZZZ</name>
<reference evidence="1" key="1">
    <citation type="journal article" date="2015" name="Nature">
        <title>Complex archaea that bridge the gap between prokaryotes and eukaryotes.</title>
        <authorList>
            <person name="Spang A."/>
            <person name="Saw J.H."/>
            <person name="Jorgensen S.L."/>
            <person name="Zaremba-Niedzwiedzka K."/>
            <person name="Martijn J."/>
            <person name="Lind A.E."/>
            <person name="van Eijk R."/>
            <person name="Schleper C."/>
            <person name="Guy L."/>
            <person name="Ettema T.J."/>
        </authorList>
    </citation>
    <scope>NUCLEOTIDE SEQUENCE</scope>
</reference>
<protein>
    <recommendedName>
        <fullName evidence="2">DUF885 domain-containing protein</fullName>
    </recommendedName>
</protein>
<dbReference type="PANTHER" id="PTHR33361:SF15">
    <property type="entry name" value="DUF885 FAMILY LIPOPROTEIN"/>
    <property type="match status" value="1"/>
</dbReference>
<dbReference type="InterPro" id="IPR010281">
    <property type="entry name" value="DUF885"/>
</dbReference>
<dbReference type="EMBL" id="LAZR01005736">
    <property type="protein sequence ID" value="KKM97541.1"/>
    <property type="molecule type" value="Genomic_DNA"/>
</dbReference>
<evidence type="ECO:0000313" key="1">
    <source>
        <dbReference type="EMBL" id="KKM97541.1"/>
    </source>
</evidence>
<comment type="caution">
    <text evidence="1">The sequence shown here is derived from an EMBL/GenBank/DDBJ whole genome shotgun (WGS) entry which is preliminary data.</text>
</comment>
<sequence>MEEDSMKRKIIPFVILLFVFLSTGLLLSEKATEDEKFKKTLDTYLDGLWKFYPTSATLAGYHKYDNHLENLSKKSIEKRHQTLDSHNQEFVAKIDKLKLSPELQIDHEMILDALDLEILKHESFVPWEYNPIFYNEILANCVRSLLTKEFAPLGTRAKNAAARLKGIPKLIKQAKENLKTPAQLFTETAIKQFTAIMDFYKNECPQLIEQVPEAQKSKLKANLAKAIPALEDYKNFLQKELLPRSTGNFRLGEQAHLRLSRLKLQNDIPLQEINARADADYKNIRREMFLVCIPLYKIMDPKINLDNPPSNLNEDQLINITVSHVLDKIKINHVEKEDYINRIKTSAEEIKNFMIQNEVIELPENNLDIVPMPLESQGITWTCLTSPGVYESSDTFSLQITPIPEDWEEDQTKSFFEEYNNFLIYLWTVRKVYPGQFVPLFYTRKNPSLVRNLYPNMPLIKGWPVILEEELIFKGFGNYDLRLRLNQLKLLLKAVIDFKLELNIHQGGMTKEMAIAYMTRGGFQTQAEAERKWNSIILKPLDCAYAYIGFQEILDMEKEYKNLKGDAFSKKEFLQKLLSFGALPIRHLKKKILE</sequence>
<dbReference type="Pfam" id="PF05960">
    <property type="entry name" value="DUF885"/>
    <property type="match status" value="1"/>
</dbReference>
<evidence type="ECO:0008006" key="2">
    <source>
        <dbReference type="Google" id="ProtNLM"/>
    </source>
</evidence>
<proteinExistence type="predicted"/>
<dbReference type="PANTHER" id="PTHR33361">
    <property type="entry name" value="GLR0591 PROTEIN"/>
    <property type="match status" value="1"/>
</dbReference>
<accession>A0A0F9MDX0</accession>
<dbReference type="AlphaFoldDB" id="A0A0F9MDX0"/>
<gene>
    <name evidence="1" type="ORF">LCGC14_1167000</name>
</gene>